<feature type="transmembrane region" description="Helical" evidence="7">
    <location>
        <begin position="91"/>
        <end position="113"/>
    </location>
</feature>
<feature type="transmembrane region" description="Helical" evidence="7">
    <location>
        <begin position="247"/>
        <end position="272"/>
    </location>
</feature>
<dbReference type="EMBL" id="VGIY01000131">
    <property type="protein sequence ID" value="MBM3317484.1"/>
    <property type="molecule type" value="Genomic_DNA"/>
</dbReference>
<evidence type="ECO:0000256" key="2">
    <source>
        <dbReference type="ARBA" id="ARBA00022448"/>
    </source>
</evidence>
<name>A0A937XBD5_UNCEI</name>
<dbReference type="SUPFAM" id="SSF161070">
    <property type="entry name" value="SNF-like"/>
    <property type="match status" value="1"/>
</dbReference>
<feature type="transmembrane region" description="Helical" evidence="7">
    <location>
        <begin position="497"/>
        <end position="515"/>
    </location>
</feature>
<protein>
    <recommendedName>
        <fullName evidence="6">Transporter</fullName>
    </recommendedName>
</protein>
<dbReference type="InterPro" id="IPR037272">
    <property type="entry name" value="SNS_sf"/>
</dbReference>
<evidence type="ECO:0000313" key="8">
    <source>
        <dbReference type="EMBL" id="MBM3317484.1"/>
    </source>
</evidence>
<evidence type="ECO:0000256" key="7">
    <source>
        <dbReference type="SAM" id="Phobius"/>
    </source>
</evidence>
<feature type="transmembrane region" description="Helical" evidence="7">
    <location>
        <begin position="207"/>
        <end position="227"/>
    </location>
</feature>
<dbReference type="GO" id="GO:0005886">
    <property type="term" value="C:plasma membrane"/>
    <property type="evidence" value="ECO:0007669"/>
    <property type="project" value="TreeGrafter"/>
</dbReference>
<dbReference type="PROSITE" id="PS00610">
    <property type="entry name" value="NA_NEUROTRAN_SYMP_1"/>
    <property type="match status" value="1"/>
</dbReference>
<keyword evidence="2 6" id="KW-0813">Transport</keyword>
<dbReference type="GO" id="GO:0035725">
    <property type="term" value="P:sodium ion transmembrane transport"/>
    <property type="evidence" value="ECO:0007669"/>
    <property type="project" value="TreeGrafter"/>
</dbReference>
<dbReference type="GO" id="GO:0015293">
    <property type="term" value="F:symporter activity"/>
    <property type="evidence" value="ECO:0007669"/>
    <property type="project" value="UniProtKB-KW"/>
</dbReference>
<reference evidence="8" key="1">
    <citation type="submission" date="2019-03" db="EMBL/GenBank/DDBJ databases">
        <title>Lake Tanganyika Metagenome-Assembled Genomes (MAGs).</title>
        <authorList>
            <person name="Tran P."/>
        </authorList>
    </citation>
    <scope>NUCLEOTIDE SEQUENCE</scope>
    <source>
        <strain evidence="8">M_DeepCast_400m_m2_100</strain>
    </source>
</reference>
<evidence type="ECO:0000256" key="6">
    <source>
        <dbReference type="RuleBase" id="RU003732"/>
    </source>
</evidence>
<feature type="transmembrane region" description="Helical" evidence="7">
    <location>
        <begin position="48"/>
        <end position="70"/>
    </location>
</feature>
<organism evidence="8 9">
    <name type="scientific">Eiseniibacteriota bacterium</name>
    <dbReference type="NCBI Taxonomy" id="2212470"/>
    <lineage>
        <taxon>Bacteria</taxon>
        <taxon>Candidatus Eiseniibacteriota</taxon>
    </lineage>
</organism>
<dbReference type="NCBIfam" id="NF037979">
    <property type="entry name" value="Na_transp"/>
    <property type="match status" value="1"/>
</dbReference>
<keyword evidence="6" id="KW-0769">Symport</keyword>
<comment type="subcellular location">
    <subcellularLocation>
        <location evidence="1">Membrane</location>
        <topology evidence="1">Multi-pass membrane protein</topology>
    </subcellularLocation>
</comment>
<keyword evidence="3 6" id="KW-0812">Transmembrane</keyword>
<proteinExistence type="inferred from homology"/>
<comment type="similarity">
    <text evidence="6">Belongs to the sodium:neurotransmitter symporter (SNF) (TC 2.A.22) family.</text>
</comment>
<dbReference type="Pfam" id="PF00209">
    <property type="entry name" value="SNF"/>
    <property type="match status" value="1"/>
</dbReference>
<dbReference type="PANTHER" id="PTHR11616:SF240">
    <property type="entry name" value="BLOATED TUBULES, ISOFORM B-RELATED"/>
    <property type="match status" value="1"/>
</dbReference>
<keyword evidence="4 7" id="KW-1133">Transmembrane helix</keyword>
<dbReference type="InterPro" id="IPR000175">
    <property type="entry name" value="Na/ntran_symport"/>
</dbReference>
<feature type="transmembrane region" description="Helical" evidence="7">
    <location>
        <begin position="178"/>
        <end position="198"/>
    </location>
</feature>
<dbReference type="PANTHER" id="PTHR11616">
    <property type="entry name" value="SODIUM/CHLORIDE DEPENDENT TRANSPORTER"/>
    <property type="match status" value="1"/>
</dbReference>
<dbReference type="PRINTS" id="PR00176">
    <property type="entry name" value="NANEUSMPORT"/>
</dbReference>
<evidence type="ECO:0000256" key="3">
    <source>
        <dbReference type="ARBA" id="ARBA00022692"/>
    </source>
</evidence>
<feature type="transmembrane region" description="Helical" evidence="7">
    <location>
        <begin position="284"/>
        <end position="310"/>
    </location>
</feature>
<feature type="transmembrane region" description="Helical" evidence="7">
    <location>
        <begin position="458"/>
        <end position="477"/>
    </location>
</feature>
<comment type="caution">
    <text evidence="8">The sequence shown here is derived from an EMBL/GenBank/DDBJ whole genome shotgun (WGS) entry which is preliminary data.</text>
</comment>
<feature type="transmembrane region" description="Helical" evidence="7">
    <location>
        <begin position="417"/>
        <end position="438"/>
    </location>
</feature>
<sequence>MAIGNGVEERETWSSRRAFVLAAIGSAIGLGNIWRFPFICYENGGGAFLIAFVVALMTAGIPLLVLEFGIGHSTRGAAPKAMRSIHPRMEWFGWAATGIGFVICAYYAVIMSYCANYAVHSLTLAWGGDAAGFFYRDVVGLTTVRVDSATAAAADSLRSAGAAVPEEMIARPWSLGRFMPWVAVGLLFSWVCIVLSIWKGTKTVGKVVYATVLLPWALLIVFVVRGVTLPGSAEGLRFYLHPEFAGLLQPSVWLAAYTQVFFSLSVGFAIMIAYSSFLPRRSDIVASAFIIGIADALTAILGGFAVFGALGYKAHLAGVPVASVVQSGPGLTFVAYPDIISNLPVPHLFGILFFLMLLTLAIDSAFSLVEAVAAATRDKWGWSHRRANLTVGGIAFLCGLPLTFGVGLHWLDIVDRFMNQIGLSLVVLGECLLIGYYFKSERMRRHVNELSDFGIGRWWNLCIMAITPLVILWLLAAEVIARIREPYGDSGLRSQEFVFGWLVLLLIFAAGLLLARARGAAPRGTARPGPAPPGGR</sequence>
<accession>A0A937XBD5</accession>
<dbReference type="Proteomes" id="UP000748308">
    <property type="component" value="Unassembled WGS sequence"/>
</dbReference>
<gene>
    <name evidence="8" type="ORF">FJY75_06485</name>
</gene>
<evidence type="ECO:0000256" key="1">
    <source>
        <dbReference type="ARBA" id="ARBA00004141"/>
    </source>
</evidence>
<keyword evidence="5 7" id="KW-0472">Membrane</keyword>
<dbReference type="CDD" id="cd10334">
    <property type="entry name" value="SLC6sbd_u1"/>
    <property type="match status" value="1"/>
</dbReference>
<dbReference type="PROSITE" id="PS50267">
    <property type="entry name" value="NA_NEUROTRAN_SYMP_3"/>
    <property type="match status" value="1"/>
</dbReference>
<evidence type="ECO:0000256" key="4">
    <source>
        <dbReference type="ARBA" id="ARBA00022989"/>
    </source>
</evidence>
<feature type="transmembrane region" description="Helical" evidence="7">
    <location>
        <begin position="387"/>
        <end position="411"/>
    </location>
</feature>
<evidence type="ECO:0000313" key="9">
    <source>
        <dbReference type="Proteomes" id="UP000748308"/>
    </source>
</evidence>
<evidence type="ECO:0000256" key="5">
    <source>
        <dbReference type="ARBA" id="ARBA00023136"/>
    </source>
</evidence>
<dbReference type="AlphaFoldDB" id="A0A937XBD5"/>
<feature type="transmembrane region" description="Helical" evidence="7">
    <location>
        <begin position="18"/>
        <end position="36"/>
    </location>
</feature>
<feature type="transmembrane region" description="Helical" evidence="7">
    <location>
        <begin position="351"/>
        <end position="375"/>
    </location>
</feature>